<feature type="domain" description="PAS" evidence="16">
    <location>
        <begin position="167"/>
        <end position="242"/>
    </location>
</feature>
<comment type="subcellular location">
    <subcellularLocation>
        <location evidence="2">Membrane</location>
    </subcellularLocation>
</comment>
<dbReference type="PANTHER" id="PTHR43047:SF72">
    <property type="entry name" value="OSMOSENSING HISTIDINE PROTEIN KINASE SLN1"/>
    <property type="match status" value="1"/>
</dbReference>
<dbReference type="InterPro" id="IPR011006">
    <property type="entry name" value="CheY-like_superfamily"/>
</dbReference>
<dbReference type="GO" id="GO:0005886">
    <property type="term" value="C:plasma membrane"/>
    <property type="evidence" value="ECO:0007669"/>
    <property type="project" value="TreeGrafter"/>
</dbReference>
<feature type="domain" description="Histidine kinase" evidence="14">
    <location>
        <begin position="322"/>
        <end position="544"/>
    </location>
</feature>
<gene>
    <name evidence="18" type="ORF">BLE401_00375</name>
</gene>
<dbReference type="InterPro" id="IPR001610">
    <property type="entry name" value="PAC"/>
</dbReference>
<evidence type="ECO:0000256" key="10">
    <source>
        <dbReference type="ARBA" id="ARBA00023136"/>
    </source>
</evidence>
<accession>A0A2N9YA21</accession>
<evidence type="ECO:0000256" key="3">
    <source>
        <dbReference type="ARBA" id="ARBA00012438"/>
    </source>
</evidence>
<dbReference type="Pfam" id="PF00072">
    <property type="entry name" value="Response_reg"/>
    <property type="match status" value="3"/>
</dbReference>
<evidence type="ECO:0000313" key="18">
    <source>
        <dbReference type="EMBL" id="AUI67300.1"/>
    </source>
</evidence>
<feature type="coiled-coil region" evidence="13">
    <location>
        <begin position="288"/>
        <end position="315"/>
    </location>
</feature>
<comment type="catalytic activity">
    <reaction evidence="1">
        <text>ATP + protein L-histidine = ADP + protein N-phospho-L-histidine.</text>
        <dbReference type="EC" id="2.7.13.3"/>
    </reaction>
</comment>
<evidence type="ECO:0000259" key="15">
    <source>
        <dbReference type="PROSITE" id="PS50110"/>
    </source>
</evidence>
<evidence type="ECO:0000256" key="13">
    <source>
        <dbReference type="SAM" id="Coils"/>
    </source>
</evidence>
<dbReference type="SMART" id="SM00448">
    <property type="entry name" value="REC"/>
    <property type="match status" value="3"/>
</dbReference>
<dbReference type="InterPro" id="IPR036097">
    <property type="entry name" value="HisK_dim/P_sf"/>
</dbReference>
<dbReference type="PROSITE" id="PS50109">
    <property type="entry name" value="HIS_KIN"/>
    <property type="match status" value="1"/>
</dbReference>
<evidence type="ECO:0000256" key="11">
    <source>
        <dbReference type="ARBA" id="ARBA00023306"/>
    </source>
</evidence>
<dbReference type="SMART" id="SM00388">
    <property type="entry name" value="HisKA"/>
    <property type="match status" value="1"/>
</dbReference>
<keyword evidence="7" id="KW-0418">Kinase</keyword>
<dbReference type="SMART" id="SM00387">
    <property type="entry name" value="HATPase_c"/>
    <property type="match status" value="1"/>
</dbReference>
<dbReference type="FunFam" id="3.30.565.10:FF:000010">
    <property type="entry name" value="Sensor histidine kinase RcsC"/>
    <property type="match status" value="1"/>
</dbReference>
<dbReference type="RefSeq" id="WP_062150237.1">
    <property type="nucleotide sequence ID" value="NZ_CP012373.2"/>
</dbReference>
<keyword evidence="6" id="KW-0547">Nucleotide-binding</keyword>
<evidence type="ECO:0000259" key="17">
    <source>
        <dbReference type="PROSITE" id="PS50113"/>
    </source>
</evidence>
<dbReference type="CDD" id="cd00130">
    <property type="entry name" value="PAS"/>
    <property type="match status" value="1"/>
</dbReference>
<dbReference type="SUPFAM" id="SSF55785">
    <property type="entry name" value="PYP-like sensor domain (PAS domain)"/>
    <property type="match status" value="1"/>
</dbReference>
<evidence type="ECO:0000256" key="5">
    <source>
        <dbReference type="ARBA" id="ARBA00022679"/>
    </source>
</evidence>
<keyword evidence="9" id="KW-0902">Two-component regulatory system</keyword>
<feature type="modified residue" description="4-aspartylphosphate" evidence="12">
    <location>
        <position position="617"/>
    </location>
</feature>
<reference evidence="19" key="1">
    <citation type="submission" date="2016-12" db="EMBL/GenBank/DDBJ databases">
        <title>Complete Genome Sequence of Beggiatoa leptomitiformis D-401.</title>
        <authorList>
            <person name="Fomenkov A."/>
            <person name="Vincze T."/>
            <person name="Grabovich M."/>
            <person name="Anton B.P."/>
            <person name="Dubinina G."/>
            <person name="Orlova M."/>
            <person name="Belousova E."/>
            <person name="Roberts R.J."/>
        </authorList>
    </citation>
    <scope>NUCLEOTIDE SEQUENCE [LARGE SCALE GENOMIC DNA]</scope>
    <source>
        <strain evidence="19">D-401</strain>
    </source>
</reference>
<dbReference type="InterPro" id="IPR013767">
    <property type="entry name" value="PAS_fold"/>
</dbReference>
<dbReference type="Proteomes" id="UP000234271">
    <property type="component" value="Chromosome"/>
</dbReference>
<dbReference type="GO" id="GO:0000155">
    <property type="term" value="F:phosphorelay sensor kinase activity"/>
    <property type="evidence" value="ECO:0007669"/>
    <property type="project" value="InterPro"/>
</dbReference>
<feature type="domain" description="Response regulatory" evidence="15">
    <location>
        <begin position="3"/>
        <end position="122"/>
    </location>
</feature>
<evidence type="ECO:0000259" key="14">
    <source>
        <dbReference type="PROSITE" id="PS50109"/>
    </source>
</evidence>
<evidence type="ECO:0000256" key="2">
    <source>
        <dbReference type="ARBA" id="ARBA00004370"/>
    </source>
</evidence>
<dbReference type="Gene3D" id="3.30.450.20">
    <property type="entry name" value="PAS domain"/>
    <property type="match status" value="1"/>
</dbReference>
<evidence type="ECO:0000259" key="16">
    <source>
        <dbReference type="PROSITE" id="PS50112"/>
    </source>
</evidence>
<dbReference type="EMBL" id="CP018889">
    <property type="protein sequence ID" value="AUI67300.1"/>
    <property type="molecule type" value="Genomic_DNA"/>
</dbReference>
<dbReference type="Pfam" id="PF02518">
    <property type="entry name" value="HATPase_c"/>
    <property type="match status" value="1"/>
</dbReference>
<keyword evidence="5" id="KW-0808">Transferase</keyword>
<feature type="modified residue" description="4-aspartylphosphate" evidence="12">
    <location>
        <position position="54"/>
    </location>
</feature>
<dbReference type="GO" id="GO:0009927">
    <property type="term" value="F:histidine phosphotransfer kinase activity"/>
    <property type="evidence" value="ECO:0007669"/>
    <property type="project" value="TreeGrafter"/>
</dbReference>
<dbReference type="NCBIfam" id="TIGR00229">
    <property type="entry name" value="sensory_box"/>
    <property type="match status" value="1"/>
</dbReference>
<dbReference type="Gene3D" id="3.40.50.2300">
    <property type="match status" value="3"/>
</dbReference>
<dbReference type="PANTHER" id="PTHR43047">
    <property type="entry name" value="TWO-COMPONENT HISTIDINE PROTEIN KINASE"/>
    <property type="match status" value="1"/>
</dbReference>
<dbReference type="InterPro" id="IPR001789">
    <property type="entry name" value="Sig_transdc_resp-reg_receiver"/>
</dbReference>
<dbReference type="InterPro" id="IPR000014">
    <property type="entry name" value="PAS"/>
</dbReference>
<dbReference type="Gene3D" id="1.10.287.130">
    <property type="match status" value="1"/>
</dbReference>
<evidence type="ECO:0000256" key="7">
    <source>
        <dbReference type="ARBA" id="ARBA00022777"/>
    </source>
</evidence>
<dbReference type="PROSITE" id="PS50112">
    <property type="entry name" value="PAS"/>
    <property type="match status" value="1"/>
</dbReference>
<evidence type="ECO:0000256" key="1">
    <source>
        <dbReference type="ARBA" id="ARBA00000085"/>
    </source>
</evidence>
<dbReference type="PROSITE" id="PS50113">
    <property type="entry name" value="PAC"/>
    <property type="match status" value="1"/>
</dbReference>
<dbReference type="PRINTS" id="PR00344">
    <property type="entry name" value="BCTRLSENSOR"/>
</dbReference>
<dbReference type="InterPro" id="IPR003594">
    <property type="entry name" value="HATPase_dom"/>
</dbReference>
<dbReference type="CDD" id="cd17574">
    <property type="entry name" value="REC_OmpR"/>
    <property type="match status" value="1"/>
</dbReference>
<dbReference type="InterPro" id="IPR005467">
    <property type="entry name" value="His_kinase_dom"/>
</dbReference>
<keyword evidence="11" id="KW-0131">Cell cycle</keyword>
<dbReference type="SUPFAM" id="SSF55874">
    <property type="entry name" value="ATPase domain of HSP90 chaperone/DNA topoisomerase II/histidine kinase"/>
    <property type="match status" value="1"/>
</dbReference>
<dbReference type="GO" id="GO:0006355">
    <property type="term" value="P:regulation of DNA-templated transcription"/>
    <property type="evidence" value="ECO:0007669"/>
    <property type="project" value="InterPro"/>
</dbReference>
<organism evidence="18 19">
    <name type="scientific">Beggiatoa leptomitoformis</name>
    <dbReference type="NCBI Taxonomy" id="288004"/>
    <lineage>
        <taxon>Bacteria</taxon>
        <taxon>Pseudomonadati</taxon>
        <taxon>Pseudomonadota</taxon>
        <taxon>Gammaproteobacteria</taxon>
        <taxon>Thiotrichales</taxon>
        <taxon>Thiotrichaceae</taxon>
        <taxon>Beggiatoa</taxon>
    </lineage>
</organism>
<dbReference type="SMART" id="SM00091">
    <property type="entry name" value="PAS"/>
    <property type="match status" value="1"/>
</dbReference>
<dbReference type="Gene3D" id="3.30.565.10">
    <property type="entry name" value="Histidine kinase-like ATPase, C-terminal domain"/>
    <property type="match status" value="1"/>
</dbReference>
<dbReference type="CDD" id="cd16922">
    <property type="entry name" value="HATPase_EvgS-ArcB-TorS-like"/>
    <property type="match status" value="1"/>
</dbReference>
<keyword evidence="8" id="KW-0067">ATP-binding</keyword>
<feature type="coiled-coil region" evidence="13">
    <location>
        <begin position="132"/>
        <end position="170"/>
    </location>
</feature>
<sequence length="828" mass="93321">MMNILIVDDNKNNLFTLRTLISEHINEALIIEADSGLLALEILTEQHIDLIIMDVQMPEMDGFETARLIRSLKKTQHIPIVFLTAAYKSEDFQRQGFEVGAADYLTKPIDAPQLISRIRSYLRFIEQEHQHNYELENRVRERTTELQAARDELEQRVKERTAEIEQLSRQNRLILEAAGEGIYGLDLTGRTTFINPAAAQMLGYSADELNGLHQHEVIHYARADGSPYLFEESPIYTALQTGNTYQVTDDVFWRKNATFFPVEYTVTPIIEAQKITGVVVLFRDITERKQTEKTLKTAKETAEKAQLAAEAANLTKSQFLANMSHELRTPLNAIIGYSEILYEEAADEGHTNYLEDLNKIQMAGKHLLGLINDVLDLSKIEAGKMQFTLEDLEINTLIAEVESTVKPLVEKKDNVLILECDDVLGTMYTDATKLRQMLLNLLSNAAKFTENGKIRLTVHRYHQATTDWISFKIADNGIGITTEQQTKLFQPFTQADASTTRKYGGTGLGLAITKQFAEMLGGNISISSEFGQGSEFTVQLPVMATAEMLLTTPETAPDNVLLTEGDGVVLVIDDDNTSREMLRHYLCELGYAVATAVDGEMGIKLAKKLRPDTIILDILMPKVNGWDVIARLKADVELANIPIIISSNTEDKQKGFALGATEYLVKPIERKQLSELLEKYSRQHGKTKSVMVIDDDESMREGVSILLETDGWQVFGAENGRIALEHIDDVNPSLILLDLNMPIMNGFEFVTRLRIIEKWRTTPVIVLTAENLTAEQLARLYGYVETIYEKNHLSENALMQQVRRLLQDVNKLRVPPTEPLLPLLSAYR</sequence>
<feature type="domain" description="Response regulatory" evidence="15">
    <location>
        <begin position="568"/>
        <end position="681"/>
    </location>
</feature>
<keyword evidence="13" id="KW-0175">Coiled coil</keyword>
<dbReference type="OrthoDB" id="5619532at2"/>
<dbReference type="Pfam" id="PF00512">
    <property type="entry name" value="HisKA"/>
    <property type="match status" value="1"/>
</dbReference>
<dbReference type="InterPro" id="IPR035965">
    <property type="entry name" value="PAS-like_dom_sf"/>
</dbReference>
<proteinExistence type="predicted"/>
<keyword evidence="4 12" id="KW-0597">Phosphoprotein</keyword>
<dbReference type="EC" id="2.7.13.3" evidence="3"/>
<name>A0A2N9YA21_9GAMM</name>
<feature type="domain" description="Response regulatory" evidence="15">
    <location>
        <begin position="689"/>
        <end position="806"/>
    </location>
</feature>
<keyword evidence="19" id="KW-1185">Reference proteome</keyword>
<evidence type="ECO:0000256" key="12">
    <source>
        <dbReference type="PROSITE-ProRule" id="PRU00169"/>
    </source>
</evidence>
<evidence type="ECO:0000256" key="8">
    <source>
        <dbReference type="ARBA" id="ARBA00022840"/>
    </source>
</evidence>
<evidence type="ECO:0000256" key="9">
    <source>
        <dbReference type="ARBA" id="ARBA00023012"/>
    </source>
</evidence>
<keyword evidence="10" id="KW-0472">Membrane</keyword>
<dbReference type="SMART" id="SM00086">
    <property type="entry name" value="PAC"/>
    <property type="match status" value="1"/>
</dbReference>
<dbReference type="FunFam" id="1.10.287.130:FF:000038">
    <property type="entry name" value="Sensory transduction histidine kinase"/>
    <property type="match status" value="1"/>
</dbReference>
<dbReference type="PROSITE" id="PS50110">
    <property type="entry name" value="RESPONSE_REGULATORY"/>
    <property type="match status" value="3"/>
</dbReference>
<dbReference type="GO" id="GO:0005524">
    <property type="term" value="F:ATP binding"/>
    <property type="evidence" value="ECO:0007669"/>
    <property type="project" value="UniProtKB-KW"/>
</dbReference>
<evidence type="ECO:0000256" key="6">
    <source>
        <dbReference type="ARBA" id="ARBA00022741"/>
    </source>
</evidence>
<dbReference type="AlphaFoldDB" id="A0A2N9YA21"/>
<feature type="modified residue" description="4-aspartylphosphate" evidence="12">
    <location>
        <position position="738"/>
    </location>
</feature>
<dbReference type="InterPro" id="IPR004358">
    <property type="entry name" value="Sig_transdc_His_kin-like_C"/>
</dbReference>
<evidence type="ECO:0000313" key="19">
    <source>
        <dbReference type="Proteomes" id="UP000234271"/>
    </source>
</evidence>
<dbReference type="InterPro" id="IPR003661">
    <property type="entry name" value="HisK_dim/P_dom"/>
</dbReference>
<evidence type="ECO:0000256" key="4">
    <source>
        <dbReference type="ARBA" id="ARBA00022553"/>
    </source>
</evidence>
<dbReference type="SUPFAM" id="SSF52172">
    <property type="entry name" value="CheY-like"/>
    <property type="match status" value="3"/>
</dbReference>
<feature type="domain" description="PAC" evidence="17">
    <location>
        <begin position="246"/>
        <end position="297"/>
    </location>
</feature>
<dbReference type="Pfam" id="PF00989">
    <property type="entry name" value="PAS"/>
    <property type="match status" value="1"/>
</dbReference>
<dbReference type="CDD" id="cd00082">
    <property type="entry name" value="HisKA"/>
    <property type="match status" value="1"/>
</dbReference>
<protein>
    <recommendedName>
        <fullName evidence="3">histidine kinase</fullName>
        <ecNumber evidence="3">2.7.13.3</ecNumber>
    </recommendedName>
</protein>
<dbReference type="InterPro" id="IPR000700">
    <property type="entry name" value="PAS-assoc_C"/>
</dbReference>
<dbReference type="InterPro" id="IPR036890">
    <property type="entry name" value="HATPase_C_sf"/>
</dbReference>
<dbReference type="SUPFAM" id="SSF47384">
    <property type="entry name" value="Homodimeric domain of signal transducing histidine kinase"/>
    <property type="match status" value="1"/>
</dbReference>